<proteinExistence type="inferred from homology"/>
<comment type="similarity">
    <text evidence="1">Belongs to the LysR transcriptional regulatory family.</text>
</comment>
<evidence type="ECO:0000259" key="7">
    <source>
        <dbReference type="PROSITE" id="PS50931"/>
    </source>
</evidence>
<evidence type="ECO:0000256" key="3">
    <source>
        <dbReference type="ARBA" id="ARBA00023125"/>
    </source>
</evidence>
<dbReference type="RefSeq" id="WP_095973150.1">
    <property type="nucleotide sequence ID" value="NZ_JBHMAS010000049.1"/>
</dbReference>
<dbReference type="Proteomes" id="UP001589587">
    <property type="component" value="Unassembled WGS sequence"/>
</dbReference>
<dbReference type="PANTHER" id="PTHR30346">
    <property type="entry name" value="TRANSCRIPTIONAL DUAL REGULATOR HCAR-RELATED"/>
    <property type="match status" value="1"/>
</dbReference>
<gene>
    <name evidence="8" type="ORF">ACFFQ6_18490</name>
</gene>
<evidence type="ECO:0000313" key="8">
    <source>
        <dbReference type="EMBL" id="MFB9781685.1"/>
    </source>
</evidence>
<dbReference type="PANTHER" id="PTHR30346:SF28">
    <property type="entry name" value="HTH-TYPE TRANSCRIPTIONAL REGULATOR CYNR"/>
    <property type="match status" value="1"/>
</dbReference>
<protein>
    <submittedName>
        <fullName evidence="8">LysR family transcriptional regulator</fullName>
    </submittedName>
</protein>
<dbReference type="CDD" id="cd05466">
    <property type="entry name" value="PBP2_LTTR_substrate"/>
    <property type="match status" value="1"/>
</dbReference>
<dbReference type="Gene3D" id="1.10.10.10">
    <property type="entry name" value="Winged helix-like DNA-binding domain superfamily/Winged helix DNA-binding domain"/>
    <property type="match status" value="1"/>
</dbReference>
<evidence type="ECO:0000256" key="4">
    <source>
        <dbReference type="ARBA" id="ARBA00023159"/>
    </source>
</evidence>
<dbReference type="InterPro" id="IPR036388">
    <property type="entry name" value="WH-like_DNA-bd_sf"/>
</dbReference>
<dbReference type="InterPro" id="IPR005119">
    <property type="entry name" value="LysR_subst-bd"/>
</dbReference>
<keyword evidence="9" id="KW-1185">Reference proteome</keyword>
<keyword evidence="3" id="KW-0238">DNA-binding</keyword>
<feature type="region of interest" description="Disordered" evidence="6">
    <location>
        <begin position="293"/>
        <end position="313"/>
    </location>
</feature>
<evidence type="ECO:0000256" key="6">
    <source>
        <dbReference type="SAM" id="MobiDB-lite"/>
    </source>
</evidence>
<feature type="domain" description="HTH lysR-type" evidence="7">
    <location>
        <begin position="1"/>
        <end position="58"/>
    </location>
</feature>
<keyword evidence="4" id="KW-0010">Activator</keyword>
<reference evidence="8 9" key="1">
    <citation type="submission" date="2024-09" db="EMBL/GenBank/DDBJ databases">
        <authorList>
            <person name="Sun Q."/>
            <person name="Mori K."/>
        </authorList>
    </citation>
    <scope>NUCLEOTIDE SEQUENCE [LARGE SCALE GENOMIC DNA]</scope>
    <source>
        <strain evidence="8 9">JCM 11411</strain>
    </source>
</reference>
<dbReference type="Pfam" id="PF00126">
    <property type="entry name" value="HTH_1"/>
    <property type="match status" value="1"/>
</dbReference>
<keyword evidence="2" id="KW-0805">Transcription regulation</keyword>
<dbReference type="EMBL" id="JBHMAS010000049">
    <property type="protein sequence ID" value="MFB9781685.1"/>
    <property type="molecule type" value="Genomic_DNA"/>
</dbReference>
<comment type="caution">
    <text evidence="8">The sequence shown here is derived from an EMBL/GenBank/DDBJ whole genome shotgun (WGS) entry which is preliminary data.</text>
</comment>
<organism evidence="8 9">
    <name type="scientific">Rhodococcus baikonurensis</name>
    <dbReference type="NCBI Taxonomy" id="172041"/>
    <lineage>
        <taxon>Bacteria</taxon>
        <taxon>Bacillati</taxon>
        <taxon>Actinomycetota</taxon>
        <taxon>Actinomycetes</taxon>
        <taxon>Mycobacteriales</taxon>
        <taxon>Nocardiaceae</taxon>
        <taxon>Rhodococcus</taxon>
        <taxon>Rhodococcus erythropolis group</taxon>
    </lineage>
</organism>
<dbReference type="SUPFAM" id="SSF46785">
    <property type="entry name" value="Winged helix' DNA-binding domain"/>
    <property type="match status" value="1"/>
</dbReference>
<name>A0ABV5XGU8_9NOCA</name>
<dbReference type="Gene3D" id="3.40.190.290">
    <property type="match status" value="1"/>
</dbReference>
<feature type="compositionally biased region" description="Basic and acidic residues" evidence="6">
    <location>
        <begin position="301"/>
        <end position="313"/>
    </location>
</feature>
<accession>A0ABV5XGU8</accession>
<evidence type="ECO:0000256" key="5">
    <source>
        <dbReference type="ARBA" id="ARBA00023163"/>
    </source>
</evidence>
<dbReference type="PROSITE" id="PS50931">
    <property type="entry name" value="HTH_LYSR"/>
    <property type="match status" value="1"/>
</dbReference>
<dbReference type="InterPro" id="IPR000847">
    <property type="entry name" value="LysR_HTH_N"/>
</dbReference>
<sequence>MEFRQMEYFLAVVENKGINGAAAALGVAQPTVSQALRGLERELGVRLFHRIGRGMVLSAAGRSLVGPSRQVLRDVAAAAEQLTASDGAIVGRLDIMAFPALTSGTIVDLIAEFCRRYPQARVRFSELEREDNLESLIRDGHCEFAVAHLPLEAGEGLEIVELGEQEYRLVYPAGTELPEGPVRLSEMPDIPMVFVPRGAAMGDAIEDSIRKAGTRTELAVVTEQRESRLPMVIAGLGGSLVERSVAKSMPGQVVERACEPRFLRAYGLAFDPSTLSPVGQVFVNLVHEYLSDESLPDESLPDERLPDERRSQH</sequence>
<dbReference type="Pfam" id="PF03466">
    <property type="entry name" value="LysR_substrate"/>
    <property type="match status" value="1"/>
</dbReference>
<keyword evidence="5" id="KW-0804">Transcription</keyword>
<evidence type="ECO:0000256" key="1">
    <source>
        <dbReference type="ARBA" id="ARBA00009437"/>
    </source>
</evidence>
<evidence type="ECO:0000256" key="2">
    <source>
        <dbReference type="ARBA" id="ARBA00023015"/>
    </source>
</evidence>
<dbReference type="PRINTS" id="PR00039">
    <property type="entry name" value="HTHLYSR"/>
</dbReference>
<evidence type="ECO:0000313" key="9">
    <source>
        <dbReference type="Proteomes" id="UP001589587"/>
    </source>
</evidence>
<dbReference type="InterPro" id="IPR036390">
    <property type="entry name" value="WH_DNA-bd_sf"/>
</dbReference>
<dbReference type="SUPFAM" id="SSF53850">
    <property type="entry name" value="Periplasmic binding protein-like II"/>
    <property type="match status" value="1"/>
</dbReference>